<keyword evidence="2" id="KW-1185">Reference proteome</keyword>
<evidence type="ECO:0000313" key="2">
    <source>
        <dbReference type="Proteomes" id="UP001266305"/>
    </source>
</evidence>
<accession>A0ABQ9UYP1</accession>
<evidence type="ECO:0000313" key="1">
    <source>
        <dbReference type="EMBL" id="KAK2102243.1"/>
    </source>
</evidence>
<sequence>MSSSLRLTCDSQASLVLNVRGQNQAVSKEQLFSGRHHLPSLLGHCPSSASVSAKVTVPQPPGS</sequence>
<comment type="caution">
    <text evidence="1">The sequence shown here is derived from an EMBL/GenBank/DDBJ whole genome shotgun (WGS) entry which is preliminary data.</text>
</comment>
<dbReference type="Proteomes" id="UP001266305">
    <property type="component" value="Unassembled WGS sequence"/>
</dbReference>
<protein>
    <submittedName>
        <fullName evidence="1">Uncharacterized protein</fullName>
    </submittedName>
</protein>
<reference evidence="1 2" key="1">
    <citation type="submission" date="2023-05" db="EMBL/GenBank/DDBJ databases">
        <title>B98-5 Cell Line De Novo Hybrid Assembly: An Optical Mapping Approach.</title>
        <authorList>
            <person name="Kananen K."/>
            <person name="Auerbach J.A."/>
            <person name="Kautto E."/>
            <person name="Blachly J.S."/>
        </authorList>
    </citation>
    <scope>NUCLEOTIDE SEQUENCE [LARGE SCALE GENOMIC DNA]</scope>
    <source>
        <strain evidence="1">B95-8</strain>
        <tissue evidence="1">Cell line</tissue>
    </source>
</reference>
<gene>
    <name evidence="1" type="ORF">P7K49_019910</name>
</gene>
<dbReference type="EMBL" id="JASSZA010000009">
    <property type="protein sequence ID" value="KAK2102243.1"/>
    <property type="molecule type" value="Genomic_DNA"/>
</dbReference>
<name>A0ABQ9UYP1_SAGOE</name>
<proteinExistence type="predicted"/>
<organism evidence="1 2">
    <name type="scientific">Saguinus oedipus</name>
    <name type="common">Cotton-top tamarin</name>
    <name type="synonym">Oedipomidas oedipus</name>
    <dbReference type="NCBI Taxonomy" id="9490"/>
    <lineage>
        <taxon>Eukaryota</taxon>
        <taxon>Metazoa</taxon>
        <taxon>Chordata</taxon>
        <taxon>Craniata</taxon>
        <taxon>Vertebrata</taxon>
        <taxon>Euteleostomi</taxon>
        <taxon>Mammalia</taxon>
        <taxon>Eutheria</taxon>
        <taxon>Euarchontoglires</taxon>
        <taxon>Primates</taxon>
        <taxon>Haplorrhini</taxon>
        <taxon>Platyrrhini</taxon>
        <taxon>Cebidae</taxon>
        <taxon>Callitrichinae</taxon>
        <taxon>Saguinus</taxon>
    </lineage>
</organism>